<dbReference type="EMBL" id="JACVVK020000100">
    <property type="protein sequence ID" value="KAK7492693.1"/>
    <property type="molecule type" value="Genomic_DNA"/>
</dbReference>
<name>A0ABD0L0F1_9CAEN</name>
<evidence type="ECO:0000313" key="1">
    <source>
        <dbReference type="EMBL" id="KAK7492693.1"/>
    </source>
</evidence>
<keyword evidence="2" id="KW-1185">Reference proteome</keyword>
<reference evidence="1 2" key="1">
    <citation type="journal article" date="2023" name="Sci. Data">
        <title>Genome assembly of the Korean intertidal mud-creeper Batillaria attramentaria.</title>
        <authorList>
            <person name="Patra A.K."/>
            <person name="Ho P.T."/>
            <person name="Jun S."/>
            <person name="Lee S.J."/>
            <person name="Kim Y."/>
            <person name="Won Y.J."/>
        </authorList>
    </citation>
    <scope>NUCLEOTIDE SEQUENCE [LARGE SCALE GENOMIC DNA]</scope>
    <source>
        <strain evidence="1">Wonlab-2016</strain>
    </source>
</reference>
<proteinExistence type="predicted"/>
<gene>
    <name evidence="1" type="ORF">BaRGS_00015998</name>
</gene>
<organism evidence="1 2">
    <name type="scientific">Batillaria attramentaria</name>
    <dbReference type="NCBI Taxonomy" id="370345"/>
    <lineage>
        <taxon>Eukaryota</taxon>
        <taxon>Metazoa</taxon>
        <taxon>Spiralia</taxon>
        <taxon>Lophotrochozoa</taxon>
        <taxon>Mollusca</taxon>
        <taxon>Gastropoda</taxon>
        <taxon>Caenogastropoda</taxon>
        <taxon>Sorbeoconcha</taxon>
        <taxon>Cerithioidea</taxon>
        <taxon>Batillariidae</taxon>
        <taxon>Batillaria</taxon>
    </lineage>
</organism>
<sequence length="94" mass="10225">MSYTHNSKLCRCPPPALFKSAEWTGSVVPAKNAVLDTFCLSQLESSGLDSSLISQHLRRLLITTDTALVEKTWIINDQKNFAECLGAGGVVVET</sequence>
<comment type="caution">
    <text evidence="1">The sequence shown here is derived from an EMBL/GenBank/DDBJ whole genome shotgun (WGS) entry which is preliminary data.</text>
</comment>
<dbReference type="Proteomes" id="UP001519460">
    <property type="component" value="Unassembled WGS sequence"/>
</dbReference>
<dbReference type="AlphaFoldDB" id="A0ABD0L0F1"/>
<protein>
    <submittedName>
        <fullName evidence="1">Uncharacterized protein</fullName>
    </submittedName>
</protein>
<evidence type="ECO:0000313" key="2">
    <source>
        <dbReference type="Proteomes" id="UP001519460"/>
    </source>
</evidence>
<accession>A0ABD0L0F1</accession>